<organism evidence="2 3">
    <name type="scientific">Melipona bicolor</name>
    <dbReference type="NCBI Taxonomy" id="60889"/>
    <lineage>
        <taxon>Eukaryota</taxon>
        <taxon>Metazoa</taxon>
        <taxon>Ecdysozoa</taxon>
        <taxon>Arthropoda</taxon>
        <taxon>Hexapoda</taxon>
        <taxon>Insecta</taxon>
        <taxon>Pterygota</taxon>
        <taxon>Neoptera</taxon>
        <taxon>Endopterygota</taxon>
        <taxon>Hymenoptera</taxon>
        <taxon>Apocrita</taxon>
        <taxon>Aculeata</taxon>
        <taxon>Apoidea</taxon>
        <taxon>Anthophila</taxon>
        <taxon>Apidae</taxon>
        <taxon>Melipona</taxon>
    </lineage>
</organism>
<reference evidence="2" key="1">
    <citation type="submission" date="2021-10" db="EMBL/GenBank/DDBJ databases">
        <title>Melipona bicolor Genome sequencing and assembly.</title>
        <authorList>
            <person name="Araujo N.S."/>
            <person name="Arias M.C."/>
        </authorList>
    </citation>
    <scope>NUCLEOTIDE SEQUENCE</scope>
    <source>
        <strain evidence="2">USP_2M_L1-L4_2017</strain>
        <tissue evidence="2">Whole body</tissue>
    </source>
</reference>
<dbReference type="EMBL" id="JAHYIQ010000001">
    <property type="protein sequence ID" value="KAK1136535.1"/>
    <property type="molecule type" value="Genomic_DNA"/>
</dbReference>
<proteinExistence type="predicted"/>
<protein>
    <submittedName>
        <fullName evidence="2">Uncharacterized protein</fullName>
    </submittedName>
</protein>
<keyword evidence="3" id="KW-1185">Reference proteome</keyword>
<dbReference type="Proteomes" id="UP001177670">
    <property type="component" value="Unassembled WGS sequence"/>
</dbReference>
<sequence>MQRNVDNEELLREESVESHFIGNDCGNERKWNEIEIREEKRGGGRLGGTDRGSRVRKNPEIGRKKGEKMEEESEKSVANQRFCFFKSLLGMQKLAVGNKKPEFRAQ</sequence>
<evidence type="ECO:0000313" key="3">
    <source>
        <dbReference type="Proteomes" id="UP001177670"/>
    </source>
</evidence>
<name>A0AA40KXF7_9HYME</name>
<evidence type="ECO:0000256" key="1">
    <source>
        <dbReference type="SAM" id="MobiDB-lite"/>
    </source>
</evidence>
<evidence type="ECO:0000313" key="2">
    <source>
        <dbReference type="EMBL" id="KAK1136535.1"/>
    </source>
</evidence>
<gene>
    <name evidence="2" type="ORF">K0M31_001086</name>
</gene>
<dbReference type="AlphaFoldDB" id="A0AA40KXF7"/>
<accession>A0AA40KXF7</accession>
<feature type="compositionally biased region" description="Basic and acidic residues" evidence="1">
    <location>
        <begin position="51"/>
        <end position="68"/>
    </location>
</feature>
<comment type="caution">
    <text evidence="2">The sequence shown here is derived from an EMBL/GenBank/DDBJ whole genome shotgun (WGS) entry which is preliminary data.</text>
</comment>
<feature type="region of interest" description="Disordered" evidence="1">
    <location>
        <begin position="40"/>
        <end position="73"/>
    </location>
</feature>